<gene>
    <name evidence="1" type="ORF">MNB_SUP05-SYMBIONT-7-180</name>
</gene>
<organism evidence="1">
    <name type="scientific">hydrothermal vent metagenome</name>
    <dbReference type="NCBI Taxonomy" id="652676"/>
    <lineage>
        <taxon>unclassified sequences</taxon>
        <taxon>metagenomes</taxon>
        <taxon>ecological metagenomes</taxon>
    </lineage>
</organism>
<proteinExistence type="predicted"/>
<reference evidence="1" key="1">
    <citation type="submission" date="2016-10" db="EMBL/GenBank/DDBJ databases">
        <authorList>
            <person name="de Groot N.N."/>
        </authorList>
    </citation>
    <scope>NUCLEOTIDE SEQUENCE</scope>
</reference>
<sequence>MPSILDIMGMTAHKNINGKSLLNTINPKRLRVNSQYMPTQHNEPKAVLAEPDLRLWSLDFEKMSVTYPDGKKTIRFKDWEERYQRIFLDKLPN</sequence>
<name>A0A1W1E494_9ZZZZ</name>
<dbReference type="AlphaFoldDB" id="A0A1W1E494"/>
<dbReference type="EMBL" id="FPIA01000086">
    <property type="protein sequence ID" value="SFV88794.1"/>
    <property type="molecule type" value="Genomic_DNA"/>
</dbReference>
<protein>
    <submittedName>
        <fullName evidence="1">Uncharacterized protein</fullName>
    </submittedName>
</protein>
<accession>A0A1W1E494</accession>
<evidence type="ECO:0000313" key="1">
    <source>
        <dbReference type="EMBL" id="SFV88794.1"/>
    </source>
</evidence>